<dbReference type="InterPro" id="IPR010232">
    <property type="entry name" value="UbiB"/>
</dbReference>
<dbReference type="GO" id="GO:0005524">
    <property type="term" value="F:ATP binding"/>
    <property type="evidence" value="ECO:0007669"/>
    <property type="project" value="UniProtKB-KW"/>
</dbReference>
<dbReference type="EMBL" id="JXSL01000030">
    <property type="protein sequence ID" value="KIL97258.1"/>
    <property type="molecule type" value="Genomic_DNA"/>
</dbReference>
<evidence type="ECO:0000256" key="5">
    <source>
        <dbReference type="ARBA" id="ARBA00022679"/>
    </source>
</evidence>
<evidence type="ECO:0000313" key="16">
    <source>
        <dbReference type="Proteomes" id="UP000031971"/>
    </source>
</evidence>
<keyword evidence="4" id="KW-0997">Cell inner membrane</keyword>
<evidence type="ECO:0000256" key="12">
    <source>
        <dbReference type="ARBA" id="ARBA00023136"/>
    </source>
</evidence>
<accession>A0A0C2YQ60</accession>
<evidence type="ECO:0000256" key="4">
    <source>
        <dbReference type="ARBA" id="ARBA00022519"/>
    </source>
</evidence>
<keyword evidence="7 13" id="KW-0812">Transmembrane</keyword>
<dbReference type="PANTHER" id="PTHR10566:SF113">
    <property type="entry name" value="PROTEIN ACTIVITY OF BC1 COMPLEX KINASE 7, CHLOROPLASTIC"/>
    <property type="match status" value="1"/>
</dbReference>
<keyword evidence="16" id="KW-1185">Reference proteome</keyword>
<comment type="pathway">
    <text evidence="1">Cofactor biosynthesis; ubiquinone biosynthesis [regulation].</text>
</comment>
<evidence type="ECO:0000256" key="8">
    <source>
        <dbReference type="ARBA" id="ARBA00022741"/>
    </source>
</evidence>
<dbReference type="PANTHER" id="PTHR10566">
    <property type="entry name" value="CHAPERONE-ACTIVITY OF BC1 COMPLEX CABC1 -RELATED"/>
    <property type="match status" value="1"/>
</dbReference>
<protein>
    <submittedName>
        <fullName evidence="15">Ubiquinone biosynthesis monooxygenase UbiB</fullName>
    </submittedName>
</protein>
<keyword evidence="8" id="KW-0547">Nucleotide-binding</keyword>
<keyword evidence="15" id="KW-0830">Ubiquinone</keyword>
<proteinExistence type="inferred from homology"/>
<keyword evidence="6" id="KW-0831">Ubiquinone biosynthesis</keyword>
<keyword evidence="9" id="KW-0418">Kinase</keyword>
<dbReference type="STRING" id="272627.CCC_00319"/>
<dbReference type="InterPro" id="IPR011009">
    <property type="entry name" value="Kinase-like_dom_sf"/>
</dbReference>
<dbReference type="CDD" id="cd13972">
    <property type="entry name" value="UbiB"/>
    <property type="match status" value="1"/>
</dbReference>
<dbReference type="OrthoDB" id="9795390at2"/>
<sequence>MIRSIRNLNRLLTIGRVLARHDALFLLEDYLPMVRFGSRLLRGGRSPVSTGRPGQRLAAALAELGPSFIKLGQALSTRADLLGEEMAADLSGLQDELPPFAAEEARRIIEEELGGPLSNFYSEFDDVPVAAASIAQVHFATTRQGREVAVKVLRPGVEAKFHRDIDLLYWLSEWAELTIPRIRRLKPVETVKTFEESVTLEMDLRFEAAAASELAENFRGDDNFKVPEVDWLRTGKRLLTLERVAGIPVDETERLRAAGIDPVDVLAKAAEAMFNQVFRDGFFHADMHPGNLFIGEGGQLIAMDFGIMGRVDKRTRRFLGEMLLGFLSGDYRKVAEVHFAAGYVPADQSLDTFTQACRSIAEPILGRPLHEISIAKLLGQLFQVTETFAMETQPQLLLLQKSMLVAEGVGRILDPNINMWHLAQPLIEGWMRENLGPEAKIRETLGSVVGSLERLPRLLAETEKTYSMLVNQGLKLHPDTVKAMFPEGGRLRRPSPLLAWIIAAGLAVALYLK</sequence>
<dbReference type="RefSeq" id="WP_009869229.1">
    <property type="nucleotide sequence ID" value="NZ_JXSL01000030.1"/>
</dbReference>
<dbReference type="Pfam" id="PF03109">
    <property type="entry name" value="ABC1"/>
    <property type="match status" value="1"/>
</dbReference>
<evidence type="ECO:0000256" key="10">
    <source>
        <dbReference type="ARBA" id="ARBA00022840"/>
    </source>
</evidence>
<name>A0A0C2YQ60_PARME</name>
<evidence type="ECO:0000313" key="15">
    <source>
        <dbReference type="EMBL" id="KIL97258.1"/>
    </source>
</evidence>
<dbReference type="GO" id="GO:0006744">
    <property type="term" value="P:ubiquinone biosynthetic process"/>
    <property type="evidence" value="ECO:0007669"/>
    <property type="project" value="UniProtKB-UniPathway"/>
</dbReference>
<keyword evidence="12 13" id="KW-0472">Membrane</keyword>
<keyword evidence="10" id="KW-0067">ATP-binding</keyword>
<keyword evidence="3" id="KW-1003">Cell membrane</keyword>
<dbReference type="Proteomes" id="UP000031971">
    <property type="component" value="Unassembled WGS sequence"/>
</dbReference>
<organism evidence="15 16">
    <name type="scientific">Paramagnetospirillum magnetotacticum MS-1</name>
    <dbReference type="NCBI Taxonomy" id="272627"/>
    <lineage>
        <taxon>Bacteria</taxon>
        <taxon>Pseudomonadati</taxon>
        <taxon>Pseudomonadota</taxon>
        <taxon>Alphaproteobacteria</taxon>
        <taxon>Rhodospirillales</taxon>
        <taxon>Magnetospirillaceae</taxon>
        <taxon>Paramagnetospirillum</taxon>
    </lineage>
</organism>
<evidence type="ECO:0000256" key="6">
    <source>
        <dbReference type="ARBA" id="ARBA00022688"/>
    </source>
</evidence>
<comment type="caution">
    <text evidence="15">The sequence shown here is derived from an EMBL/GenBank/DDBJ whole genome shotgun (WGS) entry which is preliminary data.</text>
</comment>
<evidence type="ECO:0000259" key="14">
    <source>
        <dbReference type="Pfam" id="PF03109"/>
    </source>
</evidence>
<evidence type="ECO:0000256" key="7">
    <source>
        <dbReference type="ARBA" id="ARBA00022692"/>
    </source>
</evidence>
<keyword evidence="11 13" id="KW-1133">Transmembrane helix</keyword>
<keyword evidence="15" id="KW-0503">Monooxygenase</keyword>
<evidence type="ECO:0000256" key="9">
    <source>
        <dbReference type="ARBA" id="ARBA00022777"/>
    </source>
</evidence>
<dbReference type="UniPathway" id="UPA00232"/>
<comment type="similarity">
    <text evidence="2">Belongs to the protein kinase superfamily. ADCK protein kinase family.</text>
</comment>
<keyword evidence="15" id="KW-0560">Oxidoreductase</keyword>
<gene>
    <name evidence="15" type="ORF">CCC_00319</name>
</gene>
<evidence type="ECO:0000256" key="13">
    <source>
        <dbReference type="SAM" id="Phobius"/>
    </source>
</evidence>
<reference evidence="15 16" key="1">
    <citation type="submission" date="2015-01" db="EMBL/GenBank/DDBJ databases">
        <title>Genome Sequence of Magnetospirillum magnetotacticum Strain MS-1.</title>
        <authorList>
            <person name="Marinov G.K."/>
            <person name="Smalley M.D."/>
            <person name="DeSalvo G."/>
        </authorList>
    </citation>
    <scope>NUCLEOTIDE SEQUENCE [LARGE SCALE GENOMIC DNA]</scope>
    <source>
        <strain evidence="15 16">MS-1</strain>
    </source>
</reference>
<dbReference type="InterPro" id="IPR004147">
    <property type="entry name" value="ABC1_dom"/>
</dbReference>
<evidence type="ECO:0000256" key="2">
    <source>
        <dbReference type="ARBA" id="ARBA00009670"/>
    </source>
</evidence>
<dbReference type="InterPro" id="IPR045308">
    <property type="entry name" value="UbiB_bact"/>
</dbReference>
<evidence type="ECO:0000256" key="1">
    <source>
        <dbReference type="ARBA" id="ARBA00005020"/>
    </source>
</evidence>
<dbReference type="GO" id="GO:0016301">
    <property type="term" value="F:kinase activity"/>
    <property type="evidence" value="ECO:0007669"/>
    <property type="project" value="UniProtKB-KW"/>
</dbReference>
<evidence type="ECO:0000256" key="11">
    <source>
        <dbReference type="ARBA" id="ARBA00022989"/>
    </source>
</evidence>
<keyword evidence="5" id="KW-0808">Transferase</keyword>
<dbReference type="AlphaFoldDB" id="A0A0C2YQ60"/>
<dbReference type="NCBIfam" id="TIGR01982">
    <property type="entry name" value="UbiB"/>
    <property type="match status" value="1"/>
</dbReference>
<dbReference type="GO" id="GO:0004497">
    <property type="term" value="F:monooxygenase activity"/>
    <property type="evidence" value="ECO:0007669"/>
    <property type="project" value="UniProtKB-KW"/>
</dbReference>
<feature type="domain" description="ABC1 atypical kinase-like" evidence="14">
    <location>
        <begin position="93"/>
        <end position="338"/>
    </location>
</feature>
<evidence type="ECO:0000256" key="3">
    <source>
        <dbReference type="ARBA" id="ARBA00022475"/>
    </source>
</evidence>
<feature type="transmembrane region" description="Helical" evidence="13">
    <location>
        <begin position="494"/>
        <end position="512"/>
    </location>
</feature>
<dbReference type="InterPro" id="IPR050154">
    <property type="entry name" value="UbiB_kinase"/>
</dbReference>
<dbReference type="SUPFAM" id="SSF56112">
    <property type="entry name" value="Protein kinase-like (PK-like)"/>
    <property type="match status" value="1"/>
</dbReference>